<keyword evidence="1" id="KW-0472">Membrane</keyword>
<reference evidence="3" key="1">
    <citation type="journal article" date="2019" name="Int. J. Syst. Evol. Microbiol.">
        <title>The Global Catalogue of Microorganisms (GCM) 10K type strain sequencing project: providing services to taxonomists for standard genome sequencing and annotation.</title>
        <authorList>
            <consortium name="The Broad Institute Genomics Platform"/>
            <consortium name="The Broad Institute Genome Sequencing Center for Infectious Disease"/>
            <person name="Wu L."/>
            <person name="Ma J."/>
        </authorList>
    </citation>
    <scope>NUCLEOTIDE SEQUENCE [LARGE SCALE GENOMIC DNA]</scope>
    <source>
        <strain evidence="3">CGMCC 4.7683</strain>
    </source>
</reference>
<gene>
    <name evidence="2" type="ORF">GCM10017790_39670</name>
</gene>
<proteinExistence type="predicted"/>
<sequence>MQSDMRNIDGGFLAAPDQAALELRERETRKGKGALALTVIGGFVALIAGYNALVDFTPGSLVVTLIASAAAVGGGVLTKHLMRNVRFRVHKPNAGLVGAAKFTGLLVAFFGIAALLGSIGAPGPLRIVLIAGGVGTIAYVRSLHDQQWVLFELDAVGVRVERTVVPWRDVTRLTTDPVGPGMTRLGAIPVNAEPLYVAVQDSELDPRLLTEAIGRFAPQGIRLTRAQDSLGNPAS</sequence>
<organism evidence="2 3">
    <name type="scientific">Amycolatopsis oliviviridis</name>
    <dbReference type="NCBI Taxonomy" id="1471590"/>
    <lineage>
        <taxon>Bacteria</taxon>
        <taxon>Bacillati</taxon>
        <taxon>Actinomycetota</taxon>
        <taxon>Actinomycetes</taxon>
        <taxon>Pseudonocardiales</taxon>
        <taxon>Pseudonocardiaceae</taxon>
        <taxon>Amycolatopsis</taxon>
    </lineage>
</organism>
<dbReference type="EMBL" id="BNAY01000004">
    <property type="protein sequence ID" value="GHH20123.1"/>
    <property type="molecule type" value="Genomic_DNA"/>
</dbReference>
<evidence type="ECO:0008006" key="4">
    <source>
        <dbReference type="Google" id="ProtNLM"/>
    </source>
</evidence>
<feature type="transmembrane region" description="Helical" evidence="1">
    <location>
        <begin position="94"/>
        <end position="117"/>
    </location>
</feature>
<evidence type="ECO:0000313" key="3">
    <source>
        <dbReference type="Proteomes" id="UP000635387"/>
    </source>
</evidence>
<keyword evidence="1" id="KW-1133">Transmembrane helix</keyword>
<comment type="caution">
    <text evidence="2">The sequence shown here is derived from an EMBL/GenBank/DDBJ whole genome shotgun (WGS) entry which is preliminary data.</text>
</comment>
<name>A0ABQ3LM72_9PSEU</name>
<dbReference type="Proteomes" id="UP000635387">
    <property type="component" value="Unassembled WGS sequence"/>
</dbReference>
<accession>A0ABQ3LM72</accession>
<feature type="transmembrane region" description="Helical" evidence="1">
    <location>
        <begin position="59"/>
        <end position="82"/>
    </location>
</feature>
<keyword evidence="3" id="KW-1185">Reference proteome</keyword>
<evidence type="ECO:0000256" key="1">
    <source>
        <dbReference type="SAM" id="Phobius"/>
    </source>
</evidence>
<feature type="transmembrane region" description="Helical" evidence="1">
    <location>
        <begin position="34"/>
        <end position="53"/>
    </location>
</feature>
<evidence type="ECO:0000313" key="2">
    <source>
        <dbReference type="EMBL" id="GHH20123.1"/>
    </source>
</evidence>
<keyword evidence="1" id="KW-0812">Transmembrane</keyword>
<protein>
    <recommendedName>
        <fullName evidence="4">PH domain-containing protein</fullName>
    </recommendedName>
</protein>